<organism evidence="1 2">
    <name type="scientific">Penicillium diatomitis</name>
    <dbReference type="NCBI Taxonomy" id="2819901"/>
    <lineage>
        <taxon>Eukaryota</taxon>
        <taxon>Fungi</taxon>
        <taxon>Dikarya</taxon>
        <taxon>Ascomycota</taxon>
        <taxon>Pezizomycotina</taxon>
        <taxon>Eurotiomycetes</taxon>
        <taxon>Eurotiomycetidae</taxon>
        <taxon>Eurotiales</taxon>
        <taxon>Aspergillaceae</taxon>
        <taxon>Penicillium</taxon>
    </lineage>
</organism>
<comment type="caution">
    <text evidence="1">The sequence shown here is derived from an EMBL/GenBank/DDBJ whole genome shotgun (WGS) entry which is preliminary data.</text>
</comment>
<proteinExistence type="predicted"/>
<dbReference type="EMBL" id="JAPWDQ010000002">
    <property type="protein sequence ID" value="KAJ5492679.1"/>
    <property type="molecule type" value="Genomic_DNA"/>
</dbReference>
<reference evidence="1" key="2">
    <citation type="journal article" date="2023" name="IMA Fungus">
        <title>Comparative genomic study of the Penicillium genus elucidates a diverse pangenome and 15 lateral gene transfer events.</title>
        <authorList>
            <person name="Petersen C."/>
            <person name="Sorensen T."/>
            <person name="Nielsen M.R."/>
            <person name="Sondergaard T.E."/>
            <person name="Sorensen J.L."/>
            <person name="Fitzpatrick D.A."/>
            <person name="Frisvad J.C."/>
            <person name="Nielsen K.L."/>
        </authorList>
    </citation>
    <scope>NUCLEOTIDE SEQUENCE</scope>
    <source>
        <strain evidence="1">IBT 30728</strain>
    </source>
</reference>
<reference evidence="1" key="1">
    <citation type="submission" date="2022-12" db="EMBL/GenBank/DDBJ databases">
        <authorList>
            <person name="Petersen C."/>
        </authorList>
    </citation>
    <scope>NUCLEOTIDE SEQUENCE</scope>
    <source>
        <strain evidence="1">IBT 30728</strain>
    </source>
</reference>
<dbReference type="AlphaFoldDB" id="A0A9W9XHX5"/>
<dbReference type="RefSeq" id="XP_056793059.1">
    <property type="nucleotide sequence ID" value="XM_056931028.1"/>
</dbReference>
<dbReference type="Proteomes" id="UP001148312">
    <property type="component" value="Unassembled WGS sequence"/>
</dbReference>
<accession>A0A9W9XHX5</accession>
<protein>
    <submittedName>
        <fullName evidence="1">Uncharacterized protein</fullName>
    </submittedName>
</protein>
<gene>
    <name evidence="1" type="ORF">N7539_001425</name>
</gene>
<sequence>MGEVSTPLMAADNIKFGPESIYYVVDDSVKARTNTYRAKIMALAQFARNVFDSTVLEGVRLDKEEARSIIFKLGEAKAKKDAPGKG</sequence>
<evidence type="ECO:0000313" key="2">
    <source>
        <dbReference type="Proteomes" id="UP001148312"/>
    </source>
</evidence>
<evidence type="ECO:0000313" key="1">
    <source>
        <dbReference type="EMBL" id="KAJ5492679.1"/>
    </source>
</evidence>
<keyword evidence="2" id="KW-1185">Reference proteome</keyword>
<dbReference type="GeneID" id="81621277"/>
<name>A0A9W9XHX5_9EURO</name>